<keyword evidence="1" id="KW-0812">Transmembrane</keyword>
<dbReference type="SUPFAM" id="SSF56300">
    <property type="entry name" value="Metallo-dependent phosphatases"/>
    <property type="match status" value="1"/>
</dbReference>
<evidence type="ECO:0000313" key="3">
    <source>
        <dbReference type="EMBL" id="KAA6381454.1"/>
    </source>
</evidence>
<evidence type="ECO:0000259" key="2">
    <source>
        <dbReference type="Pfam" id="PF00149"/>
    </source>
</evidence>
<feature type="transmembrane region" description="Helical" evidence="1">
    <location>
        <begin position="95"/>
        <end position="111"/>
    </location>
</feature>
<organism evidence="3 4">
    <name type="scientific">Streblomastix strix</name>
    <dbReference type="NCBI Taxonomy" id="222440"/>
    <lineage>
        <taxon>Eukaryota</taxon>
        <taxon>Metamonada</taxon>
        <taxon>Preaxostyla</taxon>
        <taxon>Oxymonadida</taxon>
        <taxon>Streblomastigidae</taxon>
        <taxon>Streblomastix</taxon>
    </lineage>
</organism>
<dbReference type="EMBL" id="SNRW01007318">
    <property type="protein sequence ID" value="KAA6381454.1"/>
    <property type="molecule type" value="Genomic_DNA"/>
</dbReference>
<keyword evidence="1" id="KW-0472">Membrane</keyword>
<evidence type="ECO:0000313" key="4">
    <source>
        <dbReference type="Proteomes" id="UP000324800"/>
    </source>
</evidence>
<dbReference type="PANTHER" id="PTHR31302:SF0">
    <property type="entry name" value="TRANSMEMBRANE PROTEIN WITH METALLOPHOSPHOESTERASE DOMAIN"/>
    <property type="match status" value="1"/>
</dbReference>
<accession>A0A5J4VGA7</accession>
<dbReference type="InterPro" id="IPR029052">
    <property type="entry name" value="Metallo-depent_PP-like"/>
</dbReference>
<feature type="transmembrane region" description="Helical" evidence="1">
    <location>
        <begin position="12"/>
        <end position="39"/>
    </location>
</feature>
<sequence>MLQRIKNQNKFKLFLIAFAVIVIFILILSYPIFRCLWWILEHFNSKQWDFYFISIVVSIILSVVVLTCTIATMFIQSIKVRYLSYFGRDFTSFDLLLLPWIIICEFVFGFSSAAHEYAWIVCIVLIGIFAIYIIVGHLSGVFIMHKKNIYLKSPKIKQSLRMIQISDVHIGTRSQSFLEKVVSQVSEINGDIIFITGDLIDRKGALKQNVTNNEDSSASDESQLQQNKYPIMQSLRKLTAKYGVYFVMGNHDVQAGRDNVVKMLQNFPNIRLLTNEYVDISLQESDSLNQTNNQQYIPNQNEDKQNILRIIGIEDGDIKQFIDYVNNFYSVNTSLFKNENSDSPYTVVLHHRPHNKAWLTSMNLLHGDLFLAGHTHNGQLFPLHPFLIRFFFSHPAGLLTVNKLNSNSDQKDIVYMQEQQKSFPRLMYVNPGTGSSGTPARTSGLSEITILNITPE</sequence>
<dbReference type="OrthoDB" id="783096at2759"/>
<proteinExistence type="predicted"/>
<evidence type="ECO:0000256" key="1">
    <source>
        <dbReference type="SAM" id="Phobius"/>
    </source>
</evidence>
<protein>
    <recommendedName>
        <fullName evidence="2">Calcineurin-like phosphoesterase domain-containing protein</fullName>
    </recommendedName>
</protein>
<dbReference type="Proteomes" id="UP000324800">
    <property type="component" value="Unassembled WGS sequence"/>
</dbReference>
<comment type="caution">
    <text evidence="3">The sequence shown here is derived from an EMBL/GenBank/DDBJ whole genome shotgun (WGS) entry which is preliminary data.</text>
</comment>
<reference evidence="3 4" key="1">
    <citation type="submission" date="2019-03" db="EMBL/GenBank/DDBJ databases">
        <title>Single cell metagenomics reveals metabolic interactions within the superorganism composed of flagellate Streblomastix strix and complex community of Bacteroidetes bacteria on its surface.</title>
        <authorList>
            <person name="Treitli S.C."/>
            <person name="Kolisko M."/>
            <person name="Husnik F."/>
            <person name="Keeling P."/>
            <person name="Hampl V."/>
        </authorList>
    </citation>
    <scope>NUCLEOTIDE SEQUENCE [LARGE SCALE GENOMIC DNA]</scope>
    <source>
        <strain evidence="3">ST1C</strain>
    </source>
</reference>
<dbReference type="AlphaFoldDB" id="A0A5J4VGA7"/>
<feature type="transmembrane region" description="Helical" evidence="1">
    <location>
        <begin position="117"/>
        <end position="143"/>
    </location>
</feature>
<dbReference type="Gene3D" id="3.60.21.10">
    <property type="match status" value="1"/>
</dbReference>
<dbReference type="Pfam" id="PF00149">
    <property type="entry name" value="Metallophos"/>
    <property type="match status" value="1"/>
</dbReference>
<gene>
    <name evidence="3" type="ORF">EZS28_023020</name>
</gene>
<dbReference type="InterPro" id="IPR051158">
    <property type="entry name" value="Metallophosphoesterase_sf"/>
</dbReference>
<feature type="domain" description="Calcineurin-like phosphoesterase" evidence="2">
    <location>
        <begin position="161"/>
        <end position="377"/>
    </location>
</feature>
<dbReference type="PANTHER" id="PTHR31302">
    <property type="entry name" value="TRANSMEMBRANE PROTEIN WITH METALLOPHOSPHOESTERASE DOMAIN-RELATED"/>
    <property type="match status" value="1"/>
</dbReference>
<keyword evidence="1" id="KW-1133">Transmembrane helix</keyword>
<name>A0A5J4VGA7_9EUKA</name>
<feature type="transmembrane region" description="Helical" evidence="1">
    <location>
        <begin position="51"/>
        <end position="75"/>
    </location>
</feature>
<dbReference type="GO" id="GO:0016787">
    <property type="term" value="F:hydrolase activity"/>
    <property type="evidence" value="ECO:0007669"/>
    <property type="project" value="InterPro"/>
</dbReference>
<dbReference type="InterPro" id="IPR004843">
    <property type="entry name" value="Calcineurin-like_PHP"/>
</dbReference>